<evidence type="ECO:0000313" key="11">
    <source>
        <dbReference type="EMBL" id="RWA05376.1"/>
    </source>
</evidence>
<feature type="compositionally biased region" description="Polar residues" evidence="9">
    <location>
        <begin position="854"/>
        <end position="863"/>
    </location>
</feature>
<feature type="compositionally biased region" description="Basic and acidic residues" evidence="9">
    <location>
        <begin position="66"/>
        <end position="83"/>
    </location>
</feature>
<dbReference type="AlphaFoldDB" id="A0A439CTB0"/>
<feature type="compositionally biased region" description="Basic and acidic residues" evidence="9">
    <location>
        <begin position="1"/>
        <end position="25"/>
    </location>
</feature>
<evidence type="ECO:0000256" key="8">
    <source>
        <dbReference type="ARBA" id="ARBA00034306"/>
    </source>
</evidence>
<name>A0A439CTB0_9PEZI</name>
<feature type="compositionally biased region" description="Acidic residues" evidence="9">
    <location>
        <begin position="840"/>
        <end position="849"/>
    </location>
</feature>
<feature type="region of interest" description="Disordered" evidence="9">
    <location>
        <begin position="1"/>
        <end position="169"/>
    </location>
</feature>
<evidence type="ECO:0000313" key="12">
    <source>
        <dbReference type="Proteomes" id="UP000286045"/>
    </source>
</evidence>
<comment type="subcellular location">
    <subcellularLocation>
        <location evidence="8">Nucleus</location>
        <location evidence="8">Nuclear body</location>
    </subcellularLocation>
</comment>
<keyword evidence="5" id="KW-0677">Repeat</keyword>
<evidence type="ECO:0000256" key="2">
    <source>
        <dbReference type="ARBA" id="ARBA00006491"/>
    </source>
</evidence>
<keyword evidence="4" id="KW-0597">Phosphoprotein</keyword>
<feature type="compositionally biased region" description="Low complexity" evidence="9">
    <location>
        <begin position="110"/>
        <end position="145"/>
    </location>
</feature>
<comment type="function">
    <text evidence="1">May play a role in Cajal bodies formation.</text>
</comment>
<accession>A0A439CTB0</accession>
<feature type="compositionally biased region" description="Polar residues" evidence="9">
    <location>
        <begin position="97"/>
        <end position="109"/>
    </location>
</feature>
<dbReference type="STRING" id="363999.A0A439CTB0"/>
<dbReference type="GO" id="GO:0016604">
    <property type="term" value="C:nuclear body"/>
    <property type="evidence" value="ECO:0007669"/>
    <property type="project" value="UniProtKB-SubCell"/>
</dbReference>
<reference evidence="11 12" key="1">
    <citation type="submission" date="2018-12" db="EMBL/GenBank/DDBJ databases">
        <title>Draft genome sequence of Xylaria grammica IHI A82.</title>
        <authorList>
            <person name="Buettner E."/>
            <person name="Kellner H."/>
        </authorList>
    </citation>
    <scope>NUCLEOTIDE SEQUENCE [LARGE SCALE GENOMIC DNA]</scope>
    <source>
        <strain evidence="11 12">IHI A82</strain>
    </source>
</reference>
<evidence type="ECO:0000259" key="10">
    <source>
        <dbReference type="Pfam" id="PF24883"/>
    </source>
</evidence>
<dbReference type="Pfam" id="PF24883">
    <property type="entry name" value="NPHP3_N"/>
    <property type="match status" value="1"/>
</dbReference>
<feature type="region of interest" description="Disordered" evidence="9">
    <location>
        <begin position="815"/>
        <end position="870"/>
    </location>
</feature>
<feature type="compositionally biased region" description="Polar residues" evidence="9">
    <location>
        <begin position="54"/>
        <end position="65"/>
    </location>
</feature>
<dbReference type="InterPro" id="IPR038916">
    <property type="entry name" value="FAM118"/>
</dbReference>
<proteinExistence type="inferred from homology"/>
<evidence type="ECO:0000256" key="7">
    <source>
        <dbReference type="ARBA" id="ARBA00023242"/>
    </source>
</evidence>
<keyword evidence="12" id="KW-1185">Reference proteome</keyword>
<dbReference type="Proteomes" id="UP000286045">
    <property type="component" value="Unassembled WGS sequence"/>
</dbReference>
<evidence type="ECO:0000256" key="1">
    <source>
        <dbReference type="ARBA" id="ARBA00003199"/>
    </source>
</evidence>
<keyword evidence="7" id="KW-0539">Nucleus</keyword>
<comment type="caution">
    <text evidence="11">The sequence shown here is derived from an EMBL/GenBank/DDBJ whole genome shotgun (WGS) entry which is preliminary data.</text>
</comment>
<gene>
    <name evidence="11" type="ORF">EKO27_g9733</name>
</gene>
<feature type="compositionally biased region" description="Acidic residues" evidence="9">
    <location>
        <begin position="818"/>
        <end position="831"/>
    </location>
</feature>
<keyword evidence="6" id="KW-0007">Acetylation</keyword>
<feature type="compositionally biased region" description="Basic and acidic residues" evidence="9">
    <location>
        <begin position="147"/>
        <end position="168"/>
    </location>
</feature>
<comment type="similarity">
    <text evidence="2">Belongs to the FAM118 family.</text>
</comment>
<evidence type="ECO:0000256" key="9">
    <source>
        <dbReference type="SAM" id="MobiDB-lite"/>
    </source>
</evidence>
<dbReference type="PANTHER" id="PTHR28623">
    <property type="entry name" value="PROTEIN FAM118B"/>
    <property type="match status" value="1"/>
</dbReference>
<evidence type="ECO:0000256" key="4">
    <source>
        <dbReference type="ARBA" id="ARBA00022553"/>
    </source>
</evidence>
<evidence type="ECO:0000256" key="3">
    <source>
        <dbReference type="ARBA" id="ARBA00014026"/>
    </source>
</evidence>
<feature type="domain" description="Nephrocystin 3-like N-terminal" evidence="10">
    <location>
        <begin position="518"/>
        <end position="688"/>
    </location>
</feature>
<dbReference type="EMBL" id="RYZI01000447">
    <property type="protein sequence ID" value="RWA05376.1"/>
    <property type="molecule type" value="Genomic_DNA"/>
</dbReference>
<dbReference type="PANTHER" id="PTHR28623:SF1">
    <property type="entry name" value="PROTEIN FAM118B"/>
    <property type="match status" value="1"/>
</dbReference>
<evidence type="ECO:0000256" key="5">
    <source>
        <dbReference type="ARBA" id="ARBA00022737"/>
    </source>
</evidence>
<organism evidence="11 12">
    <name type="scientific">Xylaria grammica</name>
    <dbReference type="NCBI Taxonomy" id="363999"/>
    <lineage>
        <taxon>Eukaryota</taxon>
        <taxon>Fungi</taxon>
        <taxon>Dikarya</taxon>
        <taxon>Ascomycota</taxon>
        <taxon>Pezizomycotina</taxon>
        <taxon>Sordariomycetes</taxon>
        <taxon>Xylariomycetidae</taxon>
        <taxon>Xylariales</taxon>
        <taxon>Xylariaceae</taxon>
        <taxon>Xylaria</taxon>
    </lineage>
</organism>
<evidence type="ECO:0000256" key="6">
    <source>
        <dbReference type="ARBA" id="ARBA00022990"/>
    </source>
</evidence>
<protein>
    <recommendedName>
        <fullName evidence="3">Protein FAM118B</fullName>
    </recommendedName>
</protein>
<dbReference type="InterPro" id="IPR056884">
    <property type="entry name" value="NPHP3-like_N"/>
</dbReference>
<sequence length="870" mass="97787">MASPSEPDHRDESKYVSSEGEKETEGQESECQDLEVPGYQFRQSQTQDDPDADAQSSNASNTDIQNNERRDNRLKTPDNKDPDPQSPKSVGLLAPNDSGSHNSTYNAANPSTTTSGSTLSGPTGSNFQPTTQPTTQPATQPATQTIPDRRQQRRDARERDRERKENESLRVQNEAIERLREQLKLGRLAICVGSGVTLYSASSQAQRLSWWGLMSNALDYFEDQGSGFASQPVNRDDLNSARRILRKDDPTEADREGVASRIQKLLGNRTDLETTWMRAQFQHLYKDYADRLELLDAIKALQEQGALLFTTNYDDLLEKHCGLEPIDASDPKGLLSYRRGSRPAVFHPHGYWRNVDHIVLSPAQYWRVKHDQIVQETLQHILATKTVLFVGCGGGLSDPNFGPLIQWIGDRNVGTGISHYILLRGQEANPVTQLPLIHLRCEGFDDIPRFLEELLDASERREGTLSELPTGHERIRIHNWLAPSDQSGFLTDVLNLQGPQRFDRQVTRSQDVWAINSPSRVRVRGEEGWGKTMFCASVIQHTLRGCRRSTLRRARDSLAYFFCATYKPYIDSPDVQVHDFNTFLRTVISQLCPPQTVFAPLRALYTDCTKYHPARQPTNAELEATLIEILVLLGKPAPPNQGDPIVPGETYLIIDELETLPVNMRDDYSKLINTIAKLPLQHFHLLATAQEPLTLGIGPPPRRKRRFREKQGKSHNFILSLAPQPAGKAKTVPVVTDWAEVTLDWTTTGTASTEWLRDRFGTDPSLSNYLSIRQDLIFEIHGSGQNLRWVYWKLNRLAEIGADSNLSNAELKEAAEAVLDESDDEEGDEGSEYNARDNVGDGDDDDDDLLPGSKRSQGHNNSTAKRRKRG</sequence>
<dbReference type="Pfam" id="PF13289">
    <property type="entry name" value="SIR2_2"/>
    <property type="match status" value="1"/>
</dbReference>